<evidence type="ECO:0000313" key="3">
    <source>
        <dbReference type="EMBL" id="KAI7810142.1"/>
    </source>
</evidence>
<dbReference type="PROSITE" id="PS51257">
    <property type="entry name" value="PROKAR_LIPOPROTEIN"/>
    <property type="match status" value="1"/>
</dbReference>
<feature type="compositionally biased region" description="Basic residues" evidence="1">
    <location>
        <begin position="155"/>
        <end position="164"/>
    </location>
</feature>
<protein>
    <recommendedName>
        <fullName evidence="5">Secreted protein</fullName>
    </recommendedName>
</protein>
<organism evidence="3 4">
    <name type="scientific">Triplophysa rosa</name>
    <name type="common">Cave loach</name>
    <dbReference type="NCBI Taxonomy" id="992332"/>
    <lineage>
        <taxon>Eukaryota</taxon>
        <taxon>Metazoa</taxon>
        <taxon>Chordata</taxon>
        <taxon>Craniata</taxon>
        <taxon>Vertebrata</taxon>
        <taxon>Euteleostomi</taxon>
        <taxon>Actinopterygii</taxon>
        <taxon>Neopterygii</taxon>
        <taxon>Teleostei</taxon>
        <taxon>Ostariophysi</taxon>
        <taxon>Cypriniformes</taxon>
        <taxon>Nemacheilidae</taxon>
        <taxon>Triplophysa</taxon>
    </lineage>
</organism>
<reference evidence="3" key="1">
    <citation type="submission" date="2021-02" db="EMBL/GenBank/DDBJ databases">
        <title>Comparative genomics reveals that relaxation of natural selection precedes convergent phenotypic evolution of cavefish.</title>
        <authorList>
            <person name="Peng Z."/>
        </authorList>
    </citation>
    <scope>NUCLEOTIDE SEQUENCE</scope>
    <source>
        <tissue evidence="3">Muscle</tissue>
    </source>
</reference>
<proteinExistence type="predicted"/>
<dbReference type="AlphaFoldDB" id="A0A9W7WX84"/>
<sequence>MQIWKWLILSVAFVVTSSCCNALSLPQMNQTEHLARESPLANVTVYQQGHFENSSNAQGLRRNSPEFSAPLDPLSRSYLKVKKDKRRQRKMPQKQPGQKDKQIMPGESSNFKILRAGDEVQLADNVESTPMHQPNAKPNGHTDILAFERNPTHYVRTKVPKKRGQSGTFGLPIDRIGHLPKRRGKN</sequence>
<keyword evidence="4" id="KW-1185">Reference proteome</keyword>
<feature type="chain" id="PRO_5040787222" description="Secreted protein" evidence="2">
    <location>
        <begin position="23"/>
        <end position="186"/>
    </location>
</feature>
<dbReference type="EMBL" id="JAFHDT010000005">
    <property type="protein sequence ID" value="KAI7810142.1"/>
    <property type="molecule type" value="Genomic_DNA"/>
</dbReference>
<feature type="region of interest" description="Disordered" evidence="1">
    <location>
        <begin position="151"/>
        <end position="186"/>
    </location>
</feature>
<evidence type="ECO:0000256" key="2">
    <source>
        <dbReference type="SAM" id="SignalP"/>
    </source>
</evidence>
<evidence type="ECO:0008006" key="5">
    <source>
        <dbReference type="Google" id="ProtNLM"/>
    </source>
</evidence>
<comment type="caution">
    <text evidence="3">The sequence shown here is derived from an EMBL/GenBank/DDBJ whole genome shotgun (WGS) entry which is preliminary data.</text>
</comment>
<dbReference type="Proteomes" id="UP001059041">
    <property type="component" value="Linkage Group LG5"/>
</dbReference>
<feature type="region of interest" description="Disordered" evidence="1">
    <location>
        <begin position="53"/>
        <end position="106"/>
    </location>
</feature>
<name>A0A9W7WX84_TRIRA</name>
<feature type="compositionally biased region" description="Basic residues" evidence="1">
    <location>
        <begin position="79"/>
        <end position="92"/>
    </location>
</feature>
<evidence type="ECO:0000313" key="4">
    <source>
        <dbReference type="Proteomes" id="UP001059041"/>
    </source>
</evidence>
<feature type="signal peptide" evidence="2">
    <location>
        <begin position="1"/>
        <end position="22"/>
    </location>
</feature>
<gene>
    <name evidence="3" type="ORF">IRJ41_022950</name>
</gene>
<accession>A0A9W7WX84</accession>
<evidence type="ECO:0000256" key="1">
    <source>
        <dbReference type="SAM" id="MobiDB-lite"/>
    </source>
</evidence>
<keyword evidence="2" id="KW-0732">Signal</keyword>